<dbReference type="GO" id="GO:0006955">
    <property type="term" value="P:immune response"/>
    <property type="evidence" value="ECO:0007669"/>
    <property type="project" value="TreeGrafter"/>
</dbReference>
<accession>A0A3B3BBL9</accession>
<dbReference type="SUPFAM" id="SSF52540">
    <property type="entry name" value="P-loop containing nucleoside triphosphate hydrolases"/>
    <property type="match status" value="1"/>
</dbReference>
<comment type="similarity">
    <text evidence="1">Belongs to the IFI44 family.</text>
</comment>
<dbReference type="Gene3D" id="3.40.50.300">
    <property type="entry name" value="P-loop containing nucleotide triphosphate hydrolases"/>
    <property type="match status" value="1"/>
</dbReference>
<dbReference type="PANTHER" id="PTHR14241:SF19">
    <property type="entry name" value="INTERFERON-INDUCED PROTEIN 44-LIKE ISOFORM X1-RELATED"/>
    <property type="match status" value="1"/>
</dbReference>
<dbReference type="AlphaFoldDB" id="A0A3B3BBL9"/>
<dbReference type="InterPro" id="IPR006571">
    <property type="entry name" value="TLDc_dom"/>
</dbReference>
<evidence type="ECO:0000313" key="4">
    <source>
        <dbReference type="Proteomes" id="UP000261560"/>
    </source>
</evidence>
<name>A0A3B3BBL9_ORYME</name>
<dbReference type="PaxDb" id="30732-ENSOMEP00000002915"/>
<protein>
    <recommendedName>
        <fullName evidence="2">TLDc domain-containing protein</fullName>
    </recommendedName>
</protein>
<sequence length="490" mass="54897">MNSKLTKNQERAICSQLGNVRLKVLYKASIHGFTGDVFHQHCDNKSPTVSVGYNKSGRVFGGYTRQPFSQSGQYVNDDQAFLFSFSGEKLNKYPCIYAQYAVKMINNCGPYFGEDLVLISGSQPKVLSNPGNYYNFNAAEMHGNDLNLTECEVYQVEENAEMEKPWRLVIWESKRKTELMESIKFYKPLNSSVTQARVLLVGPVGVGKSSFFNSINSVFRGHVTSQAISGSSTTSLTTHVSDYKHLNTKLHFFFYQFMILLPCSLCAQQFRTYSMKAGREGKPLPLVLCDTMGLEEGVGAGLDVDDIGNILKGHLPDRYQFNPSGPLQSEAHGFCKSPDLKDKIHCVTYVLDASKISIMSTKIEEKLNAIRRKVNLMGIPQLVLLTKIDEACALVRKDIRNVYKSGYIKDLMQEAAARVGVPLSCIIPVKNYSEELELDTNTDILLLSAVIQMLRFVDNFFDEISDQLSSVPTGIKYDLDHSLLLNNPKK</sequence>
<dbReference type="Pfam" id="PF07534">
    <property type="entry name" value="TLD"/>
    <property type="match status" value="1"/>
</dbReference>
<proteinExistence type="inferred from homology"/>
<dbReference type="Proteomes" id="UP000261560">
    <property type="component" value="Unplaced"/>
</dbReference>
<dbReference type="OMA" id="WNPEKRT"/>
<evidence type="ECO:0000256" key="1">
    <source>
        <dbReference type="ARBA" id="ARBA00009243"/>
    </source>
</evidence>
<dbReference type="SMART" id="SM00584">
    <property type="entry name" value="TLDc"/>
    <property type="match status" value="1"/>
</dbReference>
<reference evidence="3" key="1">
    <citation type="submission" date="2025-08" db="UniProtKB">
        <authorList>
            <consortium name="Ensembl"/>
        </authorList>
    </citation>
    <scope>IDENTIFICATION</scope>
</reference>
<dbReference type="PROSITE" id="PS51886">
    <property type="entry name" value="TLDC"/>
    <property type="match status" value="1"/>
</dbReference>
<dbReference type="PANTHER" id="PTHR14241">
    <property type="entry name" value="INTERFERON-INDUCED PROTEIN 44"/>
    <property type="match status" value="1"/>
</dbReference>
<dbReference type="GeneTree" id="ENSGT00940000163581"/>
<keyword evidence="4" id="KW-1185">Reference proteome</keyword>
<organism evidence="3 4">
    <name type="scientific">Oryzias melastigma</name>
    <name type="common">Marine medaka</name>
    <dbReference type="NCBI Taxonomy" id="30732"/>
    <lineage>
        <taxon>Eukaryota</taxon>
        <taxon>Metazoa</taxon>
        <taxon>Chordata</taxon>
        <taxon>Craniata</taxon>
        <taxon>Vertebrata</taxon>
        <taxon>Euteleostomi</taxon>
        <taxon>Actinopterygii</taxon>
        <taxon>Neopterygii</taxon>
        <taxon>Teleostei</taxon>
        <taxon>Neoteleostei</taxon>
        <taxon>Acanthomorphata</taxon>
        <taxon>Ovalentaria</taxon>
        <taxon>Atherinomorphae</taxon>
        <taxon>Beloniformes</taxon>
        <taxon>Adrianichthyidae</taxon>
        <taxon>Oryziinae</taxon>
        <taxon>Oryzias</taxon>
    </lineage>
</organism>
<dbReference type="STRING" id="30732.ENSOMEP00000002915"/>
<evidence type="ECO:0000313" key="3">
    <source>
        <dbReference type="Ensembl" id="ENSOMEP00000002915.1"/>
    </source>
</evidence>
<reference evidence="3" key="2">
    <citation type="submission" date="2025-09" db="UniProtKB">
        <authorList>
            <consortium name="Ensembl"/>
        </authorList>
    </citation>
    <scope>IDENTIFICATION</scope>
</reference>
<dbReference type="Ensembl" id="ENSOMET00000011718.1">
    <property type="protein sequence ID" value="ENSOMEP00000002915.1"/>
    <property type="gene ID" value="ENSOMEG00000003837.1"/>
</dbReference>
<dbReference type="InterPro" id="IPR027417">
    <property type="entry name" value="P-loop_NTPase"/>
</dbReference>
<feature type="domain" description="TLDc" evidence="2">
    <location>
        <begin position="1"/>
        <end position="157"/>
    </location>
</feature>
<evidence type="ECO:0000259" key="2">
    <source>
        <dbReference type="PROSITE" id="PS51886"/>
    </source>
</evidence>